<dbReference type="PIRSF" id="PIRSF004692">
    <property type="entry name" value="KdsD_KpsF"/>
    <property type="match status" value="1"/>
</dbReference>
<dbReference type="InterPro" id="IPR046348">
    <property type="entry name" value="SIS_dom_sf"/>
</dbReference>
<evidence type="ECO:0000256" key="4">
    <source>
        <dbReference type="PIRNR" id="PIRNR004692"/>
    </source>
</evidence>
<dbReference type="PANTHER" id="PTHR42745">
    <property type="match status" value="1"/>
</dbReference>
<dbReference type="InterPro" id="IPR001347">
    <property type="entry name" value="SIS_dom"/>
</dbReference>
<dbReference type="Pfam" id="PF00571">
    <property type="entry name" value="CBS"/>
    <property type="match status" value="2"/>
</dbReference>
<protein>
    <submittedName>
        <fullName evidence="10">Arabinose-5-phosphate isomerase</fullName>
    </submittedName>
</protein>
<keyword evidence="11" id="KW-1185">Reference proteome</keyword>
<dbReference type="InterPro" id="IPR050986">
    <property type="entry name" value="GutQ/KpsF_isomerases"/>
</dbReference>
<dbReference type="SUPFAM" id="SSF54631">
    <property type="entry name" value="CBS-domain pair"/>
    <property type="match status" value="1"/>
</dbReference>
<dbReference type="EMBL" id="QPJS01000006">
    <property type="protein sequence ID" value="RCX01931.1"/>
    <property type="molecule type" value="Genomic_DNA"/>
</dbReference>
<feature type="binding site" evidence="5">
    <location>
        <position position="76"/>
    </location>
    <ligand>
        <name>Zn(2+)</name>
        <dbReference type="ChEBI" id="CHEBI:29105"/>
    </ligand>
</feature>
<comment type="similarity">
    <text evidence="1 4">Belongs to the SIS family. GutQ/KpsF subfamily.</text>
</comment>
<feature type="site" description="Catalytically relevant" evidence="6">
    <location>
        <position position="53"/>
    </location>
</feature>
<dbReference type="RefSeq" id="WP_114366525.1">
    <property type="nucleotide sequence ID" value="NZ_BHZF01000001.1"/>
</dbReference>
<dbReference type="GO" id="GO:0097367">
    <property type="term" value="F:carbohydrate derivative binding"/>
    <property type="evidence" value="ECO:0007669"/>
    <property type="project" value="InterPro"/>
</dbReference>
<dbReference type="CDD" id="cd05014">
    <property type="entry name" value="SIS_Kpsf"/>
    <property type="match status" value="1"/>
</dbReference>
<proteinExistence type="inferred from homology"/>
<dbReference type="Gene3D" id="3.40.50.10490">
    <property type="entry name" value="Glucose-6-phosphate isomerase like protein, domain 1"/>
    <property type="match status" value="1"/>
</dbReference>
<dbReference type="InterPro" id="IPR046342">
    <property type="entry name" value="CBS_dom_sf"/>
</dbReference>
<dbReference type="PROSITE" id="PS51371">
    <property type="entry name" value="CBS"/>
    <property type="match status" value="2"/>
</dbReference>
<evidence type="ECO:0000259" key="9">
    <source>
        <dbReference type="PROSITE" id="PS51464"/>
    </source>
</evidence>
<feature type="domain" description="CBS" evidence="8">
    <location>
        <begin position="204"/>
        <end position="264"/>
    </location>
</feature>
<dbReference type="GO" id="GO:0005975">
    <property type="term" value="P:carbohydrate metabolic process"/>
    <property type="evidence" value="ECO:0007669"/>
    <property type="project" value="InterPro"/>
</dbReference>
<gene>
    <name evidence="10" type="ORF">DES35_10630</name>
</gene>
<evidence type="ECO:0000313" key="10">
    <source>
        <dbReference type="EMBL" id="RCX01931.1"/>
    </source>
</evidence>
<evidence type="ECO:0000259" key="8">
    <source>
        <dbReference type="PROSITE" id="PS51371"/>
    </source>
</evidence>
<dbReference type="AlphaFoldDB" id="A0A368ZY94"/>
<organism evidence="10 11">
    <name type="scientific">Schleiferia thermophila</name>
    <dbReference type="NCBI Taxonomy" id="884107"/>
    <lineage>
        <taxon>Bacteria</taxon>
        <taxon>Pseudomonadati</taxon>
        <taxon>Bacteroidota</taxon>
        <taxon>Flavobacteriia</taxon>
        <taxon>Flavobacteriales</taxon>
        <taxon>Schleiferiaceae</taxon>
        <taxon>Schleiferia</taxon>
    </lineage>
</organism>
<keyword evidence="2" id="KW-0677">Repeat</keyword>
<dbReference type="GO" id="GO:1901135">
    <property type="term" value="P:carbohydrate derivative metabolic process"/>
    <property type="evidence" value="ECO:0007669"/>
    <property type="project" value="InterPro"/>
</dbReference>
<keyword evidence="3 7" id="KW-0129">CBS domain</keyword>
<feature type="domain" description="SIS" evidence="9">
    <location>
        <begin position="35"/>
        <end position="178"/>
    </location>
</feature>
<dbReference type="InterPro" id="IPR035474">
    <property type="entry name" value="SIS_Kpsf"/>
</dbReference>
<evidence type="ECO:0000256" key="5">
    <source>
        <dbReference type="PIRSR" id="PIRSR004692-2"/>
    </source>
</evidence>
<dbReference type="Pfam" id="PF01380">
    <property type="entry name" value="SIS"/>
    <property type="match status" value="1"/>
</dbReference>
<evidence type="ECO:0000256" key="7">
    <source>
        <dbReference type="PROSITE-ProRule" id="PRU00703"/>
    </source>
</evidence>
<dbReference type="GO" id="GO:0046872">
    <property type="term" value="F:metal ion binding"/>
    <property type="evidence" value="ECO:0007669"/>
    <property type="project" value="UniProtKB-KW"/>
</dbReference>
<dbReference type="SUPFAM" id="SSF53697">
    <property type="entry name" value="SIS domain"/>
    <property type="match status" value="1"/>
</dbReference>
<evidence type="ECO:0000256" key="1">
    <source>
        <dbReference type="ARBA" id="ARBA00008165"/>
    </source>
</evidence>
<evidence type="ECO:0000256" key="2">
    <source>
        <dbReference type="ARBA" id="ARBA00022737"/>
    </source>
</evidence>
<dbReference type="Proteomes" id="UP000253517">
    <property type="component" value="Unassembled WGS sequence"/>
</dbReference>
<dbReference type="NCBIfam" id="TIGR00393">
    <property type="entry name" value="kpsF"/>
    <property type="match status" value="1"/>
</dbReference>
<feature type="site" description="Catalytically relevant" evidence="6">
    <location>
        <position position="105"/>
    </location>
</feature>
<feature type="domain" description="CBS" evidence="8">
    <location>
        <begin position="270"/>
        <end position="318"/>
    </location>
</feature>
<evidence type="ECO:0000256" key="6">
    <source>
        <dbReference type="PIRSR" id="PIRSR004692-3"/>
    </source>
</evidence>
<dbReference type="CDD" id="cd04604">
    <property type="entry name" value="CBS_pair_SIS_assoc"/>
    <property type="match status" value="1"/>
</dbReference>
<comment type="caution">
    <text evidence="10">The sequence shown here is derived from an EMBL/GenBank/DDBJ whole genome shotgun (WGS) entry which is preliminary data.</text>
</comment>
<keyword evidence="5" id="KW-0479">Metal-binding</keyword>
<dbReference type="FunFam" id="3.40.50.10490:FF:000011">
    <property type="entry name" value="Arabinose 5-phosphate isomerase"/>
    <property type="match status" value="1"/>
</dbReference>
<accession>A0A368ZY94</accession>
<evidence type="ECO:0000313" key="11">
    <source>
        <dbReference type="Proteomes" id="UP000253517"/>
    </source>
</evidence>
<dbReference type="SMART" id="SM00116">
    <property type="entry name" value="CBS"/>
    <property type="match status" value="2"/>
</dbReference>
<sequence length="318" mass="34568">MNPTEIFETARKTLDIEIESLALTSASLDDGFLRAVQLISQSRGKVVVTGMGKSGHIGRKISATLASTGTPSFFMHPAEAYHGDLGMIDSQDTILAISYSGETDEILKLIPYLKLNGNKLISLSGKCDSTLARNSDAHIQIAITREACPLELAPTSSTTVTLALGDALAICLMKIKGFREENFARFHPGGSLGRRLLSKVKDHMRTENLPVVPPESSLAIVINAMSAGRLGLALVKGNGRVQGIITDGDLRRLFEKKGKNAFDLRAFEIMTPNPKTIHQTASLKEAEQKMIDHKINSLVVIDEMTEELLGVIQIYDIQ</sequence>
<dbReference type="GO" id="GO:0019146">
    <property type="term" value="F:arabinose-5-phosphate isomerase activity"/>
    <property type="evidence" value="ECO:0007669"/>
    <property type="project" value="UniProtKB-ARBA"/>
</dbReference>
<feature type="site" description="Catalytically relevant" evidence="6">
    <location>
        <position position="187"/>
    </location>
</feature>
<keyword evidence="5" id="KW-0862">Zinc</keyword>
<keyword evidence="10" id="KW-0413">Isomerase</keyword>
<name>A0A368ZY94_9FLAO</name>
<dbReference type="InterPro" id="IPR000644">
    <property type="entry name" value="CBS_dom"/>
</dbReference>
<evidence type="ECO:0000256" key="3">
    <source>
        <dbReference type="ARBA" id="ARBA00023122"/>
    </source>
</evidence>
<dbReference type="InterPro" id="IPR004800">
    <property type="entry name" value="KdsD/KpsF-type"/>
</dbReference>
<feature type="site" description="Catalytically relevant" evidence="6">
    <location>
        <position position="146"/>
    </location>
</feature>
<dbReference type="Gene3D" id="3.10.580.10">
    <property type="entry name" value="CBS-domain"/>
    <property type="match status" value="1"/>
</dbReference>
<dbReference type="PANTHER" id="PTHR42745:SF1">
    <property type="entry name" value="ARABINOSE 5-PHOSPHATE ISOMERASE KDSD"/>
    <property type="match status" value="1"/>
</dbReference>
<dbReference type="PROSITE" id="PS51464">
    <property type="entry name" value="SIS"/>
    <property type="match status" value="1"/>
</dbReference>
<reference evidence="10 11" key="1">
    <citation type="submission" date="2018-07" db="EMBL/GenBank/DDBJ databases">
        <title>Genomic Encyclopedia of Type Strains, Phase IV (KMG-IV): sequencing the most valuable type-strain genomes for metagenomic binning, comparative biology and taxonomic classification.</title>
        <authorList>
            <person name="Goeker M."/>
        </authorList>
    </citation>
    <scope>NUCLEOTIDE SEQUENCE [LARGE SCALE GENOMIC DNA]</scope>
    <source>
        <strain evidence="10 11">DSM 21410</strain>
    </source>
</reference>